<dbReference type="InterPro" id="IPR019734">
    <property type="entry name" value="TPR_rpt"/>
</dbReference>
<accession>A0ABV8RFU6</accession>
<feature type="transmembrane region" description="Helical" evidence="4">
    <location>
        <begin position="12"/>
        <end position="32"/>
    </location>
</feature>
<dbReference type="PANTHER" id="PTHR12558">
    <property type="entry name" value="CELL DIVISION CYCLE 16,23,27"/>
    <property type="match status" value="1"/>
</dbReference>
<dbReference type="Pfam" id="PF14559">
    <property type="entry name" value="TPR_19"/>
    <property type="match status" value="1"/>
</dbReference>
<dbReference type="Proteomes" id="UP001595887">
    <property type="component" value="Unassembled WGS sequence"/>
</dbReference>
<comment type="caution">
    <text evidence="5">The sequence shown here is derived from an EMBL/GenBank/DDBJ whole genome shotgun (WGS) entry which is preliminary data.</text>
</comment>
<dbReference type="PROSITE" id="PS50005">
    <property type="entry name" value="TPR"/>
    <property type="match status" value="1"/>
</dbReference>
<name>A0ABV8RFU6_9SPHN</name>
<dbReference type="PANTHER" id="PTHR12558:SF13">
    <property type="entry name" value="CELL DIVISION CYCLE PROTEIN 27 HOMOLOG"/>
    <property type="match status" value="1"/>
</dbReference>
<evidence type="ECO:0000313" key="6">
    <source>
        <dbReference type="Proteomes" id="UP001595887"/>
    </source>
</evidence>
<dbReference type="SMART" id="SM00028">
    <property type="entry name" value="TPR"/>
    <property type="match status" value="7"/>
</dbReference>
<organism evidence="5 6">
    <name type="scientific">Sphingorhabdus arenilitoris</name>
    <dbReference type="NCBI Taxonomy" id="1490041"/>
    <lineage>
        <taxon>Bacteria</taxon>
        <taxon>Pseudomonadati</taxon>
        <taxon>Pseudomonadota</taxon>
        <taxon>Alphaproteobacteria</taxon>
        <taxon>Sphingomonadales</taxon>
        <taxon>Sphingomonadaceae</taxon>
        <taxon>Sphingorhabdus</taxon>
    </lineage>
</organism>
<dbReference type="PROSITE" id="PS50293">
    <property type="entry name" value="TPR_REGION"/>
    <property type="match status" value="1"/>
</dbReference>
<dbReference type="Gene3D" id="1.25.40.10">
    <property type="entry name" value="Tetratricopeptide repeat domain"/>
    <property type="match status" value="3"/>
</dbReference>
<gene>
    <name evidence="5" type="ORF">ACFOWX_07535</name>
</gene>
<evidence type="ECO:0000256" key="2">
    <source>
        <dbReference type="ARBA" id="ARBA00022803"/>
    </source>
</evidence>
<keyword evidence="4" id="KW-0472">Membrane</keyword>
<reference evidence="6" key="1">
    <citation type="journal article" date="2019" name="Int. J. Syst. Evol. Microbiol.">
        <title>The Global Catalogue of Microorganisms (GCM) 10K type strain sequencing project: providing services to taxonomists for standard genome sequencing and annotation.</title>
        <authorList>
            <consortium name="The Broad Institute Genomics Platform"/>
            <consortium name="The Broad Institute Genome Sequencing Center for Infectious Disease"/>
            <person name="Wu L."/>
            <person name="Ma J."/>
        </authorList>
    </citation>
    <scope>NUCLEOTIDE SEQUENCE [LARGE SCALE GENOMIC DNA]</scope>
    <source>
        <strain evidence="6">CECT 8531</strain>
    </source>
</reference>
<dbReference type="Pfam" id="PF07719">
    <property type="entry name" value="TPR_2"/>
    <property type="match status" value="1"/>
</dbReference>
<dbReference type="InterPro" id="IPR011990">
    <property type="entry name" value="TPR-like_helical_dom_sf"/>
</dbReference>
<keyword evidence="2 3" id="KW-0802">TPR repeat</keyword>
<evidence type="ECO:0000256" key="4">
    <source>
        <dbReference type="SAM" id="Phobius"/>
    </source>
</evidence>
<dbReference type="InterPro" id="IPR013105">
    <property type="entry name" value="TPR_2"/>
</dbReference>
<evidence type="ECO:0000313" key="5">
    <source>
        <dbReference type="EMBL" id="MFC4292263.1"/>
    </source>
</evidence>
<evidence type="ECO:0000256" key="3">
    <source>
        <dbReference type="PROSITE-ProRule" id="PRU00339"/>
    </source>
</evidence>
<dbReference type="EMBL" id="JBHSDH010000013">
    <property type="protein sequence ID" value="MFC4292263.1"/>
    <property type="molecule type" value="Genomic_DNA"/>
</dbReference>
<keyword evidence="6" id="KW-1185">Reference proteome</keyword>
<dbReference type="RefSeq" id="WP_381422806.1">
    <property type="nucleotide sequence ID" value="NZ_JBHSDH010000013.1"/>
</dbReference>
<keyword evidence="4" id="KW-1133">Transmembrane helix</keyword>
<protein>
    <submittedName>
        <fullName evidence="5">Tetratricopeptide repeat protein</fullName>
    </submittedName>
</protein>
<keyword evidence="1" id="KW-0677">Repeat</keyword>
<proteinExistence type="predicted"/>
<sequence>MRRFSAIRRPLLYGTGGLIALALLFAIGSVLFREQGQAAAEAAYARAEEYYEAKDYRAARIELMNAVKASPNWTPGLIAQANVSLEIFDGQTAKIALEQAVGAGAEQISLQHLLGHALWMTGDSERAEILLSDPAIPQDNRAYALRILGRLYSERGDYDLAREAFDTALEIAPDDSRLWTEIARFRFVYADHMGAIAASDKAVALDPDDVRAIEFRGQMVRSQFGLAAALPWFERGLSINGDDIPLLEEYAVTLGELGRNRDMLAQARKILAINSKNGRAYYMQAVIAARAGDYALAQRILGVAGAAINETPGAMLVSAIAEYELGNFNKAADILDRLSSMQPGNMRVRRLLARAKLRAGNNLDALDIIQPLLQSGAPDSYDALLAARAFEVSGERDKAADGLSAASLPIIRGAKPLPQQLSITAAADGAQRNPGDARYAIPYIRALLLRGNVGQALSQARSLQARNPGVADSHILVGDVEAAAGDYRAAAVNYGRAREIEFSENVMLRLVDSYRRTGRVKEANEVLAAFVYFNPNNLSAQRLTAYLFIDEARWAEALPMLLKLRSRVGYNDSILNANLARTYSALNRHDEAIFNAQAAYKIDPANPLVTLIYGQVLLKSGQRPKAALELFEKADALIPGNSEVAAGLKAAKAAYKKAA</sequence>
<dbReference type="Pfam" id="PF13429">
    <property type="entry name" value="TPR_15"/>
    <property type="match status" value="1"/>
</dbReference>
<dbReference type="SUPFAM" id="SSF48452">
    <property type="entry name" value="TPR-like"/>
    <property type="match status" value="4"/>
</dbReference>
<evidence type="ECO:0000256" key="1">
    <source>
        <dbReference type="ARBA" id="ARBA00022737"/>
    </source>
</evidence>
<feature type="repeat" description="TPR" evidence="3">
    <location>
        <begin position="142"/>
        <end position="175"/>
    </location>
</feature>
<keyword evidence="4" id="KW-0812">Transmembrane</keyword>